<organism evidence="1">
    <name type="scientific">marine sediment metagenome</name>
    <dbReference type="NCBI Taxonomy" id="412755"/>
    <lineage>
        <taxon>unclassified sequences</taxon>
        <taxon>metagenomes</taxon>
        <taxon>ecological metagenomes</taxon>
    </lineage>
</organism>
<proteinExistence type="predicted"/>
<dbReference type="EMBL" id="BARV01043790">
    <property type="protein sequence ID" value="GAI66234.1"/>
    <property type="molecule type" value="Genomic_DNA"/>
</dbReference>
<dbReference type="AlphaFoldDB" id="X1SEL3"/>
<sequence length="49" mass="5777">RSFVTIFKSEDGEWKRGEDVHIIEVKGKKYIRTDKNEIDEDNLGELPEL</sequence>
<gene>
    <name evidence="1" type="ORF">S06H3_65182</name>
</gene>
<evidence type="ECO:0000313" key="1">
    <source>
        <dbReference type="EMBL" id="GAI66234.1"/>
    </source>
</evidence>
<evidence type="ECO:0008006" key="2">
    <source>
        <dbReference type="Google" id="ProtNLM"/>
    </source>
</evidence>
<feature type="non-terminal residue" evidence="1">
    <location>
        <position position="1"/>
    </location>
</feature>
<protein>
    <recommendedName>
        <fullName evidence="2">DUF3892 domain-containing protein</fullName>
    </recommendedName>
</protein>
<accession>X1SEL3</accession>
<reference evidence="1" key="1">
    <citation type="journal article" date="2014" name="Front. Microbiol.">
        <title>High frequency of phylogenetically diverse reductive dehalogenase-homologous genes in deep subseafloor sedimentary metagenomes.</title>
        <authorList>
            <person name="Kawai M."/>
            <person name="Futagami T."/>
            <person name="Toyoda A."/>
            <person name="Takaki Y."/>
            <person name="Nishi S."/>
            <person name="Hori S."/>
            <person name="Arai W."/>
            <person name="Tsubouchi T."/>
            <person name="Morono Y."/>
            <person name="Uchiyama I."/>
            <person name="Ito T."/>
            <person name="Fujiyama A."/>
            <person name="Inagaki F."/>
            <person name="Takami H."/>
        </authorList>
    </citation>
    <scope>NUCLEOTIDE SEQUENCE</scope>
    <source>
        <strain evidence="1">Expedition CK06-06</strain>
    </source>
</reference>
<dbReference type="Pfam" id="PF13031">
    <property type="entry name" value="DUF3892"/>
    <property type="match status" value="1"/>
</dbReference>
<comment type="caution">
    <text evidence="1">The sequence shown here is derived from an EMBL/GenBank/DDBJ whole genome shotgun (WGS) entry which is preliminary data.</text>
</comment>
<name>X1SEL3_9ZZZZ</name>
<dbReference type="InterPro" id="IPR024997">
    <property type="entry name" value="DUF3892"/>
</dbReference>